<dbReference type="AlphaFoldDB" id="A0A4R5NED7"/>
<evidence type="ECO:0000313" key="1">
    <source>
        <dbReference type="EMBL" id="HJF86734.1"/>
    </source>
</evidence>
<protein>
    <submittedName>
        <fullName evidence="2">Uncharacterized protein</fullName>
    </submittedName>
</protein>
<gene>
    <name evidence="2" type="ORF">C5L30_000157</name>
    <name evidence="1" type="ORF">K8V88_04770</name>
</gene>
<keyword evidence="3" id="KW-1185">Reference proteome</keyword>
<reference evidence="2 3" key="1">
    <citation type="journal article" date="2019" name="Appl. Microbiol. Biotechnol.">
        <title>Uncovering carbohydrate metabolism through a genotype-phenotype association study of 56 lactic acid bacteria genomes.</title>
        <authorList>
            <person name="Buron-Moles G."/>
            <person name="Chailyan A."/>
            <person name="Dolejs I."/>
            <person name="Forster J."/>
            <person name="Miks M.H."/>
        </authorList>
    </citation>
    <scope>NUCLEOTIDE SEQUENCE [LARGE SCALE GENOMIC DNA]</scope>
    <source>
        <strain evidence="2 3">ATCC 29644</strain>
    </source>
</reference>
<name>A0A4R5NED7_9LACO</name>
<dbReference type="Proteomes" id="UP000295257">
    <property type="component" value="Unassembled WGS sequence"/>
</dbReference>
<accession>A0A4R5NED7</accession>
<dbReference type="OrthoDB" id="2304710at2"/>
<evidence type="ECO:0000313" key="2">
    <source>
        <dbReference type="EMBL" id="TDG71508.1"/>
    </source>
</evidence>
<dbReference type="RefSeq" id="WP_010020996.1">
    <property type="nucleotide sequence ID" value="NZ_CAJJMR010000049.1"/>
</dbReference>
<evidence type="ECO:0000313" key="3">
    <source>
        <dbReference type="Proteomes" id="UP000295257"/>
    </source>
</evidence>
<proteinExistence type="predicted"/>
<comment type="caution">
    <text evidence="2">The sequence shown here is derived from an EMBL/GenBank/DDBJ whole genome shotgun (WGS) entry which is preliminary data.</text>
</comment>
<reference evidence="1" key="4">
    <citation type="submission" date="2021-09" db="EMBL/GenBank/DDBJ databases">
        <authorList>
            <person name="Gilroy R."/>
        </authorList>
    </citation>
    <scope>NUCLEOTIDE SEQUENCE</scope>
    <source>
        <strain evidence="1">7886</strain>
    </source>
</reference>
<reference evidence="2" key="2">
    <citation type="submission" date="2019-02" db="EMBL/GenBank/DDBJ databases">
        <authorList>
            <person name="Buron G."/>
            <person name="Chaylann A."/>
            <person name="Dolejs I."/>
            <person name="Forster J."/>
            <person name="Miks M.H."/>
        </authorList>
    </citation>
    <scope>NUCLEOTIDE SEQUENCE</scope>
    <source>
        <strain evidence="2">ATCC 29644</strain>
    </source>
</reference>
<organism evidence="2 3">
    <name type="scientific">Companilactobacillus farciminis</name>
    <dbReference type="NCBI Taxonomy" id="1612"/>
    <lineage>
        <taxon>Bacteria</taxon>
        <taxon>Bacillati</taxon>
        <taxon>Bacillota</taxon>
        <taxon>Bacilli</taxon>
        <taxon>Lactobacillales</taxon>
        <taxon>Lactobacillaceae</taxon>
        <taxon>Companilactobacillus</taxon>
    </lineage>
</organism>
<dbReference type="EMBL" id="DYWC01000105">
    <property type="protein sequence ID" value="HJF86734.1"/>
    <property type="molecule type" value="Genomic_DNA"/>
</dbReference>
<dbReference type="EMBL" id="PUFN01000020">
    <property type="protein sequence ID" value="TDG71508.1"/>
    <property type="molecule type" value="Genomic_DNA"/>
</dbReference>
<reference evidence="1" key="3">
    <citation type="journal article" date="2021" name="PeerJ">
        <title>Extensive microbial diversity within the chicken gut microbiome revealed by metagenomics and culture.</title>
        <authorList>
            <person name="Gilroy R."/>
            <person name="Ravi A."/>
            <person name="Getino M."/>
            <person name="Pursley I."/>
            <person name="Horton D.L."/>
            <person name="Alikhan N.F."/>
            <person name="Baker D."/>
            <person name="Gharbi K."/>
            <person name="Hall N."/>
            <person name="Watson M."/>
            <person name="Adriaenssens E.M."/>
            <person name="Foster-Nyarko E."/>
            <person name="Jarju S."/>
            <person name="Secka A."/>
            <person name="Antonio M."/>
            <person name="Oren A."/>
            <person name="Chaudhuri R.R."/>
            <person name="La Ragione R."/>
            <person name="Hildebrand F."/>
            <person name="Pallen M.J."/>
        </authorList>
    </citation>
    <scope>NUCLEOTIDE SEQUENCE</scope>
    <source>
        <strain evidence="1">7886</strain>
    </source>
</reference>
<dbReference type="Proteomes" id="UP000747013">
    <property type="component" value="Unassembled WGS sequence"/>
</dbReference>
<sequence>MTVENDLHRITKKIDDFNDETKLNLKLHVEHEAQTHRRILPTGFFYGAVHEEIQAIVDERMHDFTKNTDLKPQELYVYLQEEIKQNPTLSKRQLHYLAYSHLERITTNKFLKKIYKTMKKRMR</sequence>